<evidence type="ECO:0000313" key="2">
    <source>
        <dbReference type="Proteomes" id="UP000789375"/>
    </source>
</evidence>
<name>A0A9N9BYS0_FUNMO</name>
<sequence length="271" mass="31846">MFNENESHDYDRYSTRIFNQDYPNSSHIVATYKSGDITFISWYNVISLEQYPINVMMTQKNSKNGKQYWIPNDYVVETEFGYKKLYCEIKYISNQKIRYNIFWKENNTEWSVYSERSTTGAVTAFLKLAAFDKDSERELSSLIKKHYMTTVIDQPIIYIRNIELDFNGETINLTNQHNIEPKKLDAIVRACDESLLSRDGYRRLSAVKCHLIQILIDEVEIGNGVYRSIQTLLRVLISIWKNTSPPILKQKDTINLKISGDGRNVRRKQKH</sequence>
<dbReference type="AlphaFoldDB" id="A0A9N9BYS0"/>
<reference evidence="1" key="1">
    <citation type="submission" date="2021-06" db="EMBL/GenBank/DDBJ databases">
        <authorList>
            <person name="Kallberg Y."/>
            <person name="Tangrot J."/>
            <person name="Rosling A."/>
        </authorList>
    </citation>
    <scope>NUCLEOTIDE SEQUENCE</scope>
    <source>
        <strain evidence="1">87-6 pot B 2015</strain>
    </source>
</reference>
<organism evidence="1 2">
    <name type="scientific">Funneliformis mosseae</name>
    <name type="common">Endomycorrhizal fungus</name>
    <name type="synonym">Glomus mosseae</name>
    <dbReference type="NCBI Taxonomy" id="27381"/>
    <lineage>
        <taxon>Eukaryota</taxon>
        <taxon>Fungi</taxon>
        <taxon>Fungi incertae sedis</taxon>
        <taxon>Mucoromycota</taxon>
        <taxon>Glomeromycotina</taxon>
        <taxon>Glomeromycetes</taxon>
        <taxon>Glomerales</taxon>
        <taxon>Glomeraceae</taxon>
        <taxon>Funneliformis</taxon>
    </lineage>
</organism>
<evidence type="ECO:0000313" key="1">
    <source>
        <dbReference type="EMBL" id="CAG8584513.1"/>
    </source>
</evidence>
<comment type="caution">
    <text evidence="1">The sequence shown here is derived from an EMBL/GenBank/DDBJ whole genome shotgun (WGS) entry which is preliminary data.</text>
</comment>
<protein>
    <submittedName>
        <fullName evidence="1">10903_t:CDS:1</fullName>
    </submittedName>
</protein>
<dbReference type="Proteomes" id="UP000789375">
    <property type="component" value="Unassembled WGS sequence"/>
</dbReference>
<keyword evidence="2" id="KW-1185">Reference proteome</keyword>
<feature type="non-terminal residue" evidence="1">
    <location>
        <position position="271"/>
    </location>
</feature>
<gene>
    <name evidence="1" type="ORF">FMOSSE_LOCUS8118</name>
</gene>
<dbReference type="EMBL" id="CAJVPP010002040">
    <property type="protein sequence ID" value="CAG8584513.1"/>
    <property type="molecule type" value="Genomic_DNA"/>
</dbReference>
<accession>A0A9N9BYS0</accession>
<proteinExistence type="predicted"/>